<dbReference type="SUPFAM" id="SSF56112">
    <property type="entry name" value="Protein kinase-like (PK-like)"/>
    <property type="match status" value="1"/>
</dbReference>
<evidence type="ECO:0000256" key="5">
    <source>
        <dbReference type="ARBA" id="ARBA00022777"/>
    </source>
</evidence>
<evidence type="ECO:0000256" key="6">
    <source>
        <dbReference type="ARBA" id="ARBA00022840"/>
    </source>
</evidence>
<reference evidence="10" key="1">
    <citation type="submission" date="2016-06" db="UniProtKB">
        <authorList>
            <consortium name="WormBaseParasite"/>
        </authorList>
    </citation>
    <scope>IDENTIFICATION</scope>
</reference>
<comment type="similarity">
    <text evidence="1">Belongs to the protein kinase superfamily. CAMK Ser/Thr protein kinase family.</text>
</comment>
<keyword evidence="3" id="KW-0808">Transferase</keyword>
<dbReference type="PROSITE" id="PS50011">
    <property type="entry name" value="PROTEIN_KINASE_DOM"/>
    <property type="match status" value="1"/>
</dbReference>
<sequence length="249" mass="28542">MAPEVVDAFMGESLSYDKRCDLWSLGVILYILLCGYPPFYGECWRTNCGWDRGLPCFDCQESLFLRIQAGHYSFPEEDWGRISENAKDLIRHLLVRDVKQRYLVDDVLNHPWLQNEAPKTPLQTPDVLSRNESARDLKQMAQHFAAANRLALQQRFSYSGQKSMNCTRACRAVEPTVIQIDNTKLIGLMNADIQFSSYATKREEKLPPLHKSLKNLTLNKRPSQGCQLKSQHNGQVVERAVEEEVPVQV</sequence>
<evidence type="ECO:0000256" key="3">
    <source>
        <dbReference type="ARBA" id="ARBA00022679"/>
    </source>
</evidence>
<protein>
    <submittedName>
        <fullName evidence="10">Protein kinase domain-containing protein</fullName>
    </submittedName>
</protein>
<keyword evidence="2" id="KW-0723">Serine/threonine-protein kinase</keyword>
<keyword evidence="5" id="KW-0418">Kinase</keyword>
<keyword evidence="6" id="KW-0067">ATP-binding</keyword>
<dbReference type="GO" id="GO:0005524">
    <property type="term" value="F:ATP binding"/>
    <property type="evidence" value="ECO:0007669"/>
    <property type="project" value="UniProtKB-KW"/>
</dbReference>
<evidence type="ECO:0000313" key="9">
    <source>
        <dbReference type="Proteomes" id="UP000270296"/>
    </source>
</evidence>
<evidence type="ECO:0000256" key="2">
    <source>
        <dbReference type="ARBA" id="ARBA00022527"/>
    </source>
</evidence>
<evidence type="ECO:0000313" key="10">
    <source>
        <dbReference type="WBParaSite" id="SBAD_0001167801-mRNA-1"/>
    </source>
</evidence>
<gene>
    <name evidence="8" type="ORF">SBAD_LOCUS11294</name>
</gene>
<dbReference type="EMBL" id="UZAM01015413">
    <property type="protein sequence ID" value="VDP38874.1"/>
    <property type="molecule type" value="Genomic_DNA"/>
</dbReference>
<proteinExistence type="inferred from homology"/>
<keyword evidence="4" id="KW-0547">Nucleotide-binding</keyword>
<evidence type="ECO:0000313" key="8">
    <source>
        <dbReference type="EMBL" id="VDP38874.1"/>
    </source>
</evidence>
<reference evidence="8 9" key="2">
    <citation type="submission" date="2018-11" db="EMBL/GenBank/DDBJ databases">
        <authorList>
            <consortium name="Pathogen Informatics"/>
        </authorList>
    </citation>
    <scope>NUCLEOTIDE SEQUENCE [LARGE SCALE GENOMIC DNA]</scope>
</reference>
<dbReference type="OrthoDB" id="5794026at2759"/>
<dbReference type="InterPro" id="IPR000719">
    <property type="entry name" value="Prot_kinase_dom"/>
</dbReference>
<dbReference type="Proteomes" id="UP000270296">
    <property type="component" value="Unassembled WGS sequence"/>
</dbReference>
<evidence type="ECO:0000259" key="7">
    <source>
        <dbReference type="PROSITE" id="PS50011"/>
    </source>
</evidence>
<dbReference type="PANTHER" id="PTHR24349">
    <property type="entry name" value="SERINE/THREONINE-PROTEIN KINASE"/>
    <property type="match status" value="1"/>
</dbReference>
<accession>A0A183J5Z6</accession>
<dbReference type="InterPro" id="IPR011009">
    <property type="entry name" value="Kinase-like_dom_sf"/>
</dbReference>
<name>A0A183J5Z6_9BILA</name>
<dbReference type="InterPro" id="IPR050205">
    <property type="entry name" value="CDPK_Ser/Thr_kinases"/>
</dbReference>
<evidence type="ECO:0000256" key="1">
    <source>
        <dbReference type="ARBA" id="ARBA00006692"/>
    </source>
</evidence>
<feature type="domain" description="Protein kinase" evidence="7">
    <location>
        <begin position="1"/>
        <end position="113"/>
    </location>
</feature>
<dbReference type="Pfam" id="PF00069">
    <property type="entry name" value="Pkinase"/>
    <property type="match status" value="1"/>
</dbReference>
<keyword evidence="9" id="KW-1185">Reference proteome</keyword>
<dbReference type="GO" id="GO:0004674">
    <property type="term" value="F:protein serine/threonine kinase activity"/>
    <property type="evidence" value="ECO:0007669"/>
    <property type="project" value="UniProtKB-KW"/>
</dbReference>
<organism evidence="10">
    <name type="scientific">Soboliphyme baturini</name>
    <dbReference type="NCBI Taxonomy" id="241478"/>
    <lineage>
        <taxon>Eukaryota</taxon>
        <taxon>Metazoa</taxon>
        <taxon>Ecdysozoa</taxon>
        <taxon>Nematoda</taxon>
        <taxon>Enoplea</taxon>
        <taxon>Dorylaimia</taxon>
        <taxon>Dioctophymatida</taxon>
        <taxon>Dioctophymatoidea</taxon>
        <taxon>Soboliphymatidae</taxon>
        <taxon>Soboliphyme</taxon>
    </lineage>
</organism>
<evidence type="ECO:0000256" key="4">
    <source>
        <dbReference type="ARBA" id="ARBA00022741"/>
    </source>
</evidence>
<dbReference type="Gene3D" id="1.10.510.10">
    <property type="entry name" value="Transferase(Phosphotransferase) domain 1"/>
    <property type="match status" value="1"/>
</dbReference>
<dbReference type="WBParaSite" id="SBAD_0001167801-mRNA-1">
    <property type="protein sequence ID" value="SBAD_0001167801-mRNA-1"/>
    <property type="gene ID" value="SBAD_0001167801"/>
</dbReference>
<dbReference type="AlphaFoldDB" id="A0A183J5Z6"/>